<dbReference type="InterPro" id="IPR036388">
    <property type="entry name" value="WH-like_DNA-bd_sf"/>
</dbReference>
<reference evidence="3" key="1">
    <citation type="journal article" date="2019" name="Int. J. Syst. Evol. Microbiol.">
        <title>The Global Catalogue of Microorganisms (GCM) 10K type strain sequencing project: providing services to taxonomists for standard genome sequencing and annotation.</title>
        <authorList>
            <consortium name="The Broad Institute Genomics Platform"/>
            <consortium name="The Broad Institute Genome Sequencing Center for Infectious Disease"/>
            <person name="Wu L."/>
            <person name="Ma J."/>
        </authorList>
    </citation>
    <scope>NUCLEOTIDE SEQUENCE [LARGE SCALE GENOMIC DNA]</scope>
    <source>
        <strain evidence="3">JCM 15591</strain>
    </source>
</reference>
<name>A0ABP4WJZ2_9MICO</name>
<dbReference type="RefSeq" id="WP_344063037.1">
    <property type="nucleotide sequence ID" value="NZ_BAAAPN010000027.1"/>
</dbReference>
<comment type="caution">
    <text evidence="2">The sequence shown here is derived from an EMBL/GenBank/DDBJ whole genome shotgun (WGS) entry which is preliminary data.</text>
</comment>
<dbReference type="InterPro" id="IPR005149">
    <property type="entry name" value="Tscrpt_reg_PadR_N"/>
</dbReference>
<evidence type="ECO:0000313" key="3">
    <source>
        <dbReference type="Proteomes" id="UP001501475"/>
    </source>
</evidence>
<dbReference type="PANTHER" id="PTHR33169:SF14">
    <property type="entry name" value="TRANSCRIPTIONAL REGULATOR RV3488"/>
    <property type="match status" value="1"/>
</dbReference>
<proteinExistence type="predicted"/>
<gene>
    <name evidence="2" type="ORF">GCM10009810_10200</name>
</gene>
<dbReference type="Gene3D" id="1.10.10.10">
    <property type="entry name" value="Winged helix-like DNA-binding domain superfamily/Winged helix DNA-binding domain"/>
    <property type="match status" value="1"/>
</dbReference>
<keyword evidence="3" id="KW-1185">Reference proteome</keyword>
<dbReference type="SUPFAM" id="SSF46785">
    <property type="entry name" value="Winged helix' DNA-binding domain"/>
    <property type="match status" value="1"/>
</dbReference>
<dbReference type="PANTHER" id="PTHR33169">
    <property type="entry name" value="PADR-FAMILY TRANSCRIPTIONAL REGULATOR"/>
    <property type="match status" value="1"/>
</dbReference>
<feature type="domain" description="Transcription regulator PadR N-terminal" evidence="1">
    <location>
        <begin position="7"/>
        <end position="79"/>
    </location>
</feature>
<dbReference type="Pfam" id="PF03551">
    <property type="entry name" value="PadR"/>
    <property type="match status" value="1"/>
</dbReference>
<organism evidence="2 3">
    <name type="scientific">Nostocoides vanveenii</name>
    <dbReference type="NCBI Taxonomy" id="330835"/>
    <lineage>
        <taxon>Bacteria</taxon>
        <taxon>Bacillati</taxon>
        <taxon>Actinomycetota</taxon>
        <taxon>Actinomycetes</taxon>
        <taxon>Micrococcales</taxon>
        <taxon>Intrasporangiaceae</taxon>
        <taxon>Nostocoides</taxon>
    </lineage>
</organism>
<evidence type="ECO:0000313" key="2">
    <source>
        <dbReference type="EMBL" id="GAA1751988.1"/>
    </source>
</evidence>
<dbReference type="EMBL" id="BAAAPN010000027">
    <property type="protein sequence ID" value="GAA1751988.1"/>
    <property type="molecule type" value="Genomic_DNA"/>
</dbReference>
<evidence type="ECO:0000259" key="1">
    <source>
        <dbReference type="Pfam" id="PF03551"/>
    </source>
</evidence>
<accession>A0ABP4WJZ2</accession>
<dbReference type="Proteomes" id="UP001501475">
    <property type="component" value="Unassembled WGS sequence"/>
</dbReference>
<protein>
    <recommendedName>
        <fullName evidence="1">Transcription regulator PadR N-terminal domain-containing protein</fullName>
    </recommendedName>
</protein>
<dbReference type="InterPro" id="IPR052509">
    <property type="entry name" value="Metal_resp_DNA-bind_regulator"/>
</dbReference>
<sequence length="99" mass="10791">MALHHAVLALLVDGPRHGYDLKARFEETMGPQWGGLNIGHVYQVLGRLVRDGYAVANAEQQAHRPDRVVYALTTPGARNSTGGCWSRRVLPRATGTISS</sequence>
<dbReference type="InterPro" id="IPR036390">
    <property type="entry name" value="WH_DNA-bd_sf"/>
</dbReference>